<sequence length="124" mass="13897">MELWCLVVTWFVLVWGIVEAQSPPNIVFFLADDLGWNDVSWHDAGVVTPNLQLLANEGVLLEQNYVQPLCTPTRSALLTGYYPYHLGRQGTVLGYTWPTGLTLNYTLLPENLASLGYDTHMIGK</sequence>
<dbReference type="PROSITE" id="PS00523">
    <property type="entry name" value="SULFATASE_1"/>
    <property type="match status" value="1"/>
</dbReference>
<dbReference type="PANTHER" id="PTHR10342">
    <property type="entry name" value="ARYLSULFATASE"/>
    <property type="match status" value="1"/>
</dbReference>
<dbReference type="PANTHER" id="PTHR10342:SF274">
    <property type="entry name" value="ARYLSULFATASE B"/>
    <property type="match status" value="1"/>
</dbReference>
<keyword evidence="7" id="KW-0732">Signal</keyword>
<reference evidence="9" key="1">
    <citation type="submission" date="2023-11" db="EMBL/GenBank/DDBJ databases">
        <title>Genome assemblies of two species of porcelain crab, Petrolisthes cinctipes and Petrolisthes manimaculis (Anomura: Porcellanidae).</title>
        <authorList>
            <person name="Angst P."/>
        </authorList>
    </citation>
    <scope>NUCLEOTIDE SEQUENCE</scope>
    <source>
        <strain evidence="9">PB745_02</strain>
        <tissue evidence="9">Gill</tissue>
    </source>
</reference>
<keyword evidence="4" id="KW-0378">Hydrolase</keyword>
<gene>
    <name evidence="9" type="ORF">Pmani_013477</name>
</gene>
<dbReference type="InterPro" id="IPR024607">
    <property type="entry name" value="Sulfatase_CS"/>
</dbReference>
<protein>
    <recommendedName>
        <fullName evidence="8">Sulfatase N-terminal domain-containing protein</fullName>
    </recommendedName>
</protein>
<dbReference type="EMBL" id="JAWZYT010001119">
    <property type="protein sequence ID" value="KAK4315306.1"/>
    <property type="molecule type" value="Genomic_DNA"/>
</dbReference>
<evidence type="ECO:0000256" key="4">
    <source>
        <dbReference type="ARBA" id="ARBA00022801"/>
    </source>
</evidence>
<dbReference type="InterPro" id="IPR000917">
    <property type="entry name" value="Sulfatase_N"/>
</dbReference>
<keyword evidence="5" id="KW-0106">Calcium</keyword>
<evidence type="ECO:0000259" key="8">
    <source>
        <dbReference type="Pfam" id="PF00884"/>
    </source>
</evidence>
<dbReference type="Gene3D" id="3.40.720.10">
    <property type="entry name" value="Alkaline Phosphatase, subunit A"/>
    <property type="match status" value="1"/>
</dbReference>
<dbReference type="InterPro" id="IPR017850">
    <property type="entry name" value="Alkaline_phosphatase_core_sf"/>
</dbReference>
<evidence type="ECO:0000256" key="1">
    <source>
        <dbReference type="ARBA" id="ARBA00001913"/>
    </source>
</evidence>
<feature type="domain" description="Sulfatase N-terminal" evidence="8">
    <location>
        <begin position="24"/>
        <end position="124"/>
    </location>
</feature>
<dbReference type="Proteomes" id="UP001292094">
    <property type="component" value="Unassembled WGS sequence"/>
</dbReference>
<dbReference type="GO" id="GO:0008484">
    <property type="term" value="F:sulfuric ester hydrolase activity"/>
    <property type="evidence" value="ECO:0007669"/>
    <property type="project" value="InterPro"/>
</dbReference>
<keyword evidence="3" id="KW-0479">Metal-binding</keyword>
<dbReference type="GO" id="GO:0046872">
    <property type="term" value="F:metal ion binding"/>
    <property type="evidence" value="ECO:0007669"/>
    <property type="project" value="UniProtKB-KW"/>
</dbReference>
<evidence type="ECO:0000256" key="3">
    <source>
        <dbReference type="ARBA" id="ARBA00022723"/>
    </source>
</evidence>
<name>A0AAE1UC53_9EUCA</name>
<keyword evidence="10" id="KW-1185">Reference proteome</keyword>
<dbReference type="Pfam" id="PF00884">
    <property type="entry name" value="Sulfatase"/>
    <property type="match status" value="1"/>
</dbReference>
<accession>A0AAE1UC53</accession>
<keyword evidence="6" id="KW-0325">Glycoprotein</keyword>
<proteinExistence type="inferred from homology"/>
<dbReference type="SUPFAM" id="SSF53649">
    <property type="entry name" value="Alkaline phosphatase-like"/>
    <property type="match status" value="1"/>
</dbReference>
<evidence type="ECO:0000256" key="2">
    <source>
        <dbReference type="ARBA" id="ARBA00008779"/>
    </source>
</evidence>
<evidence type="ECO:0000256" key="5">
    <source>
        <dbReference type="ARBA" id="ARBA00022837"/>
    </source>
</evidence>
<feature type="signal peptide" evidence="7">
    <location>
        <begin position="1"/>
        <end position="20"/>
    </location>
</feature>
<feature type="chain" id="PRO_5042016921" description="Sulfatase N-terminal domain-containing protein" evidence="7">
    <location>
        <begin position="21"/>
        <end position="124"/>
    </location>
</feature>
<evidence type="ECO:0000256" key="7">
    <source>
        <dbReference type="SAM" id="SignalP"/>
    </source>
</evidence>
<comment type="caution">
    <text evidence="9">The sequence shown here is derived from an EMBL/GenBank/DDBJ whole genome shotgun (WGS) entry which is preliminary data.</text>
</comment>
<evidence type="ECO:0000256" key="6">
    <source>
        <dbReference type="ARBA" id="ARBA00023180"/>
    </source>
</evidence>
<evidence type="ECO:0000313" key="9">
    <source>
        <dbReference type="EMBL" id="KAK4315306.1"/>
    </source>
</evidence>
<evidence type="ECO:0000313" key="10">
    <source>
        <dbReference type="Proteomes" id="UP001292094"/>
    </source>
</evidence>
<organism evidence="9 10">
    <name type="scientific">Petrolisthes manimaculis</name>
    <dbReference type="NCBI Taxonomy" id="1843537"/>
    <lineage>
        <taxon>Eukaryota</taxon>
        <taxon>Metazoa</taxon>
        <taxon>Ecdysozoa</taxon>
        <taxon>Arthropoda</taxon>
        <taxon>Crustacea</taxon>
        <taxon>Multicrustacea</taxon>
        <taxon>Malacostraca</taxon>
        <taxon>Eumalacostraca</taxon>
        <taxon>Eucarida</taxon>
        <taxon>Decapoda</taxon>
        <taxon>Pleocyemata</taxon>
        <taxon>Anomura</taxon>
        <taxon>Galatheoidea</taxon>
        <taxon>Porcellanidae</taxon>
        <taxon>Petrolisthes</taxon>
    </lineage>
</organism>
<comment type="similarity">
    <text evidence="2">Belongs to the sulfatase family.</text>
</comment>
<dbReference type="AlphaFoldDB" id="A0AAE1UC53"/>
<comment type="cofactor">
    <cofactor evidence="1">
        <name>Ca(2+)</name>
        <dbReference type="ChEBI" id="CHEBI:29108"/>
    </cofactor>
</comment>
<dbReference type="InterPro" id="IPR047115">
    <property type="entry name" value="ARSB"/>
</dbReference>